<dbReference type="PANTHER" id="PTHR12143">
    <property type="entry name" value="PEPTIDE N-GLYCANASE PNGASE -RELATED"/>
    <property type="match status" value="1"/>
</dbReference>
<dbReference type="RefSeq" id="WP_170198007.1">
    <property type="nucleotide sequence ID" value="NZ_VFOX01000001.1"/>
</dbReference>
<dbReference type="GO" id="GO:0005975">
    <property type="term" value="P:carbohydrate metabolic process"/>
    <property type="evidence" value="ECO:0007669"/>
    <property type="project" value="InterPro"/>
</dbReference>
<dbReference type="GO" id="GO:0005829">
    <property type="term" value="C:cytosol"/>
    <property type="evidence" value="ECO:0007669"/>
    <property type="project" value="TreeGrafter"/>
</dbReference>
<dbReference type="EMBL" id="VFOX01000001">
    <property type="protein sequence ID" value="TQL84688.1"/>
    <property type="molecule type" value="Genomic_DNA"/>
</dbReference>
<evidence type="ECO:0000256" key="1">
    <source>
        <dbReference type="SAM" id="MobiDB-lite"/>
    </source>
</evidence>
<feature type="domain" description="Glycosyl hydrolase family 92 N-terminal" evidence="3">
    <location>
        <begin position="202"/>
        <end position="426"/>
    </location>
</feature>
<name>A0A543BIS0_9MICO</name>
<feature type="domain" description="Glycosyl hydrolase family 92" evidence="2">
    <location>
        <begin position="433"/>
        <end position="910"/>
    </location>
</feature>
<dbReference type="GO" id="GO:0000224">
    <property type="term" value="F:peptide-N4-(N-acetyl-beta-glucosaminyl)asparagine amidase activity"/>
    <property type="evidence" value="ECO:0007669"/>
    <property type="project" value="TreeGrafter"/>
</dbReference>
<dbReference type="PANTHER" id="PTHR12143:SF43">
    <property type="entry name" value="PUTATIVE-RELATED"/>
    <property type="match status" value="1"/>
</dbReference>
<dbReference type="Gene3D" id="2.70.98.10">
    <property type="match status" value="1"/>
</dbReference>
<dbReference type="Gene3D" id="3.30.2080.10">
    <property type="entry name" value="GH92 mannosidase domain"/>
    <property type="match status" value="1"/>
</dbReference>
<dbReference type="GO" id="GO:0006516">
    <property type="term" value="P:glycoprotein catabolic process"/>
    <property type="evidence" value="ECO:0007669"/>
    <property type="project" value="TreeGrafter"/>
</dbReference>
<evidence type="ECO:0000313" key="4">
    <source>
        <dbReference type="EMBL" id="TQL84688.1"/>
    </source>
</evidence>
<dbReference type="InterPro" id="IPR014718">
    <property type="entry name" value="GH-type_carb-bd"/>
</dbReference>
<dbReference type="NCBIfam" id="TIGR01180">
    <property type="entry name" value="aman2_put"/>
    <property type="match status" value="1"/>
</dbReference>
<dbReference type="Gene3D" id="1.20.1610.10">
    <property type="entry name" value="alpha-1,2-mannosidases domains"/>
    <property type="match status" value="1"/>
</dbReference>
<proteinExistence type="predicted"/>
<dbReference type="GO" id="GO:0030246">
    <property type="term" value="F:carbohydrate binding"/>
    <property type="evidence" value="ECO:0007669"/>
    <property type="project" value="InterPro"/>
</dbReference>
<evidence type="ECO:0000259" key="3">
    <source>
        <dbReference type="Pfam" id="PF17678"/>
    </source>
</evidence>
<protein>
    <submittedName>
        <fullName evidence="4">Putative alpha-1,2-mannosidase</fullName>
    </submittedName>
</protein>
<dbReference type="Pfam" id="PF07971">
    <property type="entry name" value="Glyco_hydro_92"/>
    <property type="match status" value="1"/>
</dbReference>
<dbReference type="InterPro" id="IPR008928">
    <property type="entry name" value="6-hairpin_glycosidase_sf"/>
</dbReference>
<keyword evidence="5" id="KW-1185">Reference proteome</keyword>
<evidence type="ECO:0000313" key="5">
    <source>
        <dbReference type="Proteomes" id="UP000317209"/>
    </source>
</evidence>
<feature type="region of interest" description="Disordered" evidence="1">
    <location>
        <begin position="197"/>
        <end position="220"/>
    </location>
</feature>
<gene>
    <name evidence="4" type="ORF">FB560_0279</name>
</gene>
<dbReference type="InterPro" id="IPR012939">
    <property type="entry name" value="Glyco_hydro_92"/>
</dbReference>
<evidence type="ECO:0000259" key="2">
    <source>
        <dbReference type="Pfam" id="PF07971"/>
    </source>
</evidence>
<dbReference type="InterPro" id="IPR050883">
    <property type="entry name" value="PNGase"/>
</dbReference>
<dbReference type="Gene3D" id="1.20.1050.60">
    <property type="entry name" value="alpha-1,2-mannosidase"/>
    <property type="match status" value="1"/>
</dbReference>
<dbReference type="AlphaFoldDB" id="A0A543BIS0"/>
<dbReference type="Proteomes" id="UP000317209">
    <property type="component" value="Unassembled WGS sequence"/>
</dbReference>
<dbReference type="InterPro" id="IPR041371">
    <property type="entry name" value="GH92_N"/>
</dbReference>
<organism evidence="4 5">
    <name type="scientific">Microbacterium saperdae</name>
    <dbReference type="NCBI Taxonomy" id="69368"/>
    <lineage>
        <taxon>Bacteria</taxon>
        <taxon>Bacillati</taxon>
        <taxon>Actinomycetota</taxon>
        <taxon>Actinomycetes</taxon>
        <taxon>Micrococcales</taxon>
        <taxon>Microbacteriaceae</taxon>
        <taxon>Microbacterium</taxon>
    </lineage>
</organism>
<dbReference type="InterPro" id="IPR005887">
    <property type="entry name" value="GH92_a_mannosidase_put"/>
</dbReference>
<dbReference type="SUPFAM" id="SSF48208">
    <property type="entry name" value="Six-hairpin glycosidases"/>
    <property type="match status" value="1"/>
</dbReference>
<accession>A0A543BIS0</accession>
<comment type="caution">
    <text evidence="4">The sequence shown here is derived from an EMBL/GenBank/DDBJ whole genome shotgun (WGS) entry which is preliminary data.</text>
</comment>
<sequence length="1068" mass="115655">MTAPAYRLTRETGWRTADLGGSSNGRIELSSLAGAILSDPLSMAELTSLQGLRYEFVPGESALTIVTMDSPIPIPDAGFWLEYVLAPAAGSTDRRSGAGVSLDLVFDDGSRSSALALLDQHGTAATAEGQAVAGTLHVDQWNYRAVELSACVGRRVIAIELASAPGDGGDVAGYIDEIRIGSGRTLVPSLVASTTHPEPVDYVDTRRGTRSSSGYSRGNCLPATANPRGSLLLAPVTDAGSVNWLYTYDAARDETGLPWLEAFSISHQPSPWMGDWGTFQFFPSLDHEGVPGMGRRERALPYRHSQEVARPHLYQVEFEQPLTVRIAPTAHGAIVEMRFPSEVGTVIFDNIDDRGSLEFDGPVVHATSWVGGEHSENTPLMHVHLLFDQQPDEAARVETEQRRAVAGFARFALGADRTLRFRIGTSFVSVDIAARVIEEELPPSLTFEEISAASAALWNDELSVLVPEGASEDQLTTLYSNLYRLFLYPSDVTETSLDGASVHANLDGRGGLSGGAAYANNGFWDTYRTSWPAYALLRPRLAGALADGFLQHYRDYGWMPRWSAPGPANAMVGTNSDIIFADLAVKGVTGYDRLTALEASLANATIVPPSPKVGRKGLPLANYLQYTPQSIDESVSWSLENSLNDFGIAVQLAAAGRPDGYFRSRAARYQQLFDSEAGFFRGRDAGGEFRAEEFDPLEWGGDNTETNAWTMLFAVPHDIDGLAGLLGGPGQLEARLDEYFATPETAEERLKGSYPFVIHEMLEARDVDLGMCGLSNQPAHHVPYLYAHTDSPHKIGPLITSALRRLFVGSEIGQGYLGDEDNGEMSAWYLFSALGLYPVHVGTPFYVMTVPLFPSITVNLEDGARFVVEANVAPENLYIQGAWLNGRWIDRAFLRHDEITAGGTLRLELGSSPSEWGRGTRIALPSLGGTPRWEDVATAESIDGSIEGADALVDDDSDTSMSIDGAVMIEFALPEPREVQAYTLTASAAEPVVLSWVLRGRTGGQEWREVDRVTDHPVGRDVRLVPFVPAAPGEFDVYRFEFAAHGTVELAEVELLADTAATAAGVTR</sequence>
<reference evidence="4 5" key="1">
    <citation type="submission" date="2019-06" db="EMBL/GenBank/DDBJ databases">
        <title>Sequencing the genomes of 1000 actinobacteria strains.</title>
        <authorList>
            <person name="Klenk H.-P."/>
        </authorList>
    </citation>
    <scope>NUCLEOTIDE SEQUENCE [LARGE SCALE GENOMIC DNA]</scope>
    <source>
        <strain evidence="4 5">DSM 20169</strain>
    </source>
</reference>
<dbReference type="Pfam" id="PF17678">
    <property type="entry name" value="Glyco_hydro_92N"/>
    <property type="match status" value="1"/>
</dbReference>